<dbReference type="Pfam" id="PF10988">
    <property type="entry name" value="DUF2807"/>
    <property type="match status" value="1"/>
</dbReference>
<reference evidence="2 3" key="1">
    <citation type="journal article" date="2017" name="Front. Microbiol.">
        <title>Labilibaculum manganireducens gen. nov., sp. nov. and Labilibaculum filiforme sp. nov., Novel Bacteroidetes Isolated from Subsurface Sediments of the Baltic Sea.</title>
        <authorList>
            <person name="Vandieken V."/>
            <person name="Marshall I.P."/>
            <person name="Niemann H."/>
            <person name="Engelen B."/>
            <person name="Cypionka H."/>
        </authorList>
    </citation>
    <scope>NUCLEOTIDE SEQUENCE [LARGE SCALE GENOMIC DNA]</scope>
    <source>
        <strain evidence="2 3">59.16B</strain>
    </source>
</reference>
<dbReference type="OrthoDB" id="1121176at2"/>
<name>A0A2N3I3J4_9BACT</name>
<evidence type="ECO:0000259" key="1">
    <source>
        <dbReference type="Pfam" id="PF10988"/>
    </source>
</evidence>
<dbReference type="AlphaFoldDB" id="A0A2N3I3J4"/>
<proteinExistence type="predicted"/>
<dbReference type="Gene3D" id="2.160.20.120">
    <property type="match status" value="1"/>
</dbReference>
<keyword evidence="3" id="KW-1185">Reference proteome</keyword>
<sequence>MDIELKETKVKNKIYIFILILLTLPSCESLNPFEEAGDYIEKRIDLVGVSSIENNNTFKITLVEDDDEFLLLKGGENIISKVSTIINENKLSLDHSHKNKITNLDLIEAEIHLKEFTLITAYAPAYFNSKGTLSGNRLDIDITSESELVEMKLDLNYVFLDFHSFGSAAGGYEFSGICETSNYVLNGVININASEMLSQKVVVAQNGIGEAHVWAEKELNVTIYSSGDMYYKGYPEIIIKRIQVNNQSPTAEVFPE</sequence>
<gene>
    <name evidence="2" type="ORF">BZG02_03360</name>
</gene>
<comment type="caution">
    <text evidence="2">The sequence shown here is derived from an EMBL/GenBank/DDBJ whole genome shotgun (WGS) entry which is preliminary data.</text>
</comment>
<evidence type="ECO:0000313" key="2">
    <source>
        <dbReference type="EMBL" id="PKQ64900.1"/>
    </source>
</evidence>
<dbReference type="InterPro" id="IPR021255">
    <property type="entry name" value="DUF2807"/>
</dbReference>
<evidence type="ECO:0000313" key="3">
    <source>
        <dbReference type="Proteomes" id="UP000233535"/>
    </source>
</evidence>
<feature type="domain" description="Putative auto-transporter adhesin head GIN" evidence="1">
    <location>
        <begin position="51"/>
        <end position="235"/>
    </location>
</feature>
<dbReference type="EMBL" id="MVDD01000002">
    <property type="protein sequence ID" value="PKQ64900.1"/>
    <property type="molecule type" value="Genomic_DNA"/>
</dbReference>
<organism evidence="2 3">
    <name type="scientific">Labilibaculum filiforme</name>
    <dbReference type="NCBI Taxonomy" id="1940526"/>
    <lineage>
        <taxon>Bacteria</taxon>
        <taxon>Pseudomonadati</taxon>
        <taxon>Bacteroidota</taxon>
        <taxon>Bacteroidia</taxon>
        <taxon>Marinilabiliales</taxon>
        <taxon>Marinifilaceae</taxon>
        <taxon>Labilibaculum</taxon>
    </lineage>
</organism>
<protein>
    <recommendedName>
        <fullName evidence="1">Putative auto-transporter adhesin head GIN domain-containing protein</fullName>
    </recommendedName>
</protein>
<dbReference type="Proteomes" id="UP000233535">
    <property type="component" value="Unassembled WGS sequence"/>
</dbReference>
<accession>A0A2N3I3J4</accession>